<feature type="transmembrane region" description="Helical" evidence="6">
    <location>
        <begin position="312"/>
        <end position="329"/>
    </location>
</feature>
<feature type="transmembrane region" description="Helical" evidence="6">
    <location>
        <begin position="404"/>
        <end position="425"/>
    </location>
</feature>
<feature type="transmembrane region" description="Helical" evidence="6">
    <location>
        <begin position="128"/>
        <end position="150"/>
    </location>
</feature>
<feature type="transmembrane region" description="Helical" evidence="6">
    <location>
        <begin position="380"/>
        <end position="398"/>
    </location>
</feature>
<evidence type="ECO:0000256" key="2">
    <source>
        <dbReference type="ARBA" id="ARBA00022475"/>
    </source>
</evidence>
<reference evidence="7 8" key="1">
    <citation type="submission" date="2021-05" db="EMBL/GenBank/DDBJ databases">
        <title>A Polyphasic approach of four new species of the genus Ohtaekwangia: Ohtaekwangia histidinii sp. nov., Ohtaekwangia cretensis sp. nov., Ohtaekwangia indiensis sp. nov., Ohtaekwangia reichenbachii sp. nov. from diverse environment.</title>
        <authorList>
            <person name="Octaviana S."/>
        </authorList>
    </citation>
    <scope>NUCLEOTIDE SEQUENCE [LARGE SCALE GENOMIC DNA]</scope>
    <source>
        <strain evidence="7 8">PWU4</strain>
    </source>
</reference>
<feature type="transmembrane region" description="Helical" evidence="6">
    <location>
        <begin position="55"/>
        <end position="75"/>
    </location>
</feature>
<evidence type="ECO:0000256" key="4">
    <source>
        <dbReference type="ARBA" id="ARBA00022989"/>
    </source>
</evidence>
<keyword evidence="4 6" id="KW-1133">Transmembrane helix</keyword>
<dbReference type="Pfam" id="PF13440">
    <property type="entry name" value="Polysacc_synt_3"/>
    <property type="match status" value="1"/>
</dbReference>
<dbReference type="Proteomes" id="UP001319200">
    <property type="component" value="Unassembled WGS sequence"/>
</dbReference>
<protein>
    <submittedName>
        <fullName evidence="7">Oligosaccharide flippase family protein</fullName>
    </submittedName>
</protein>
<dbReference type="RefSeq" id="WP_254161773.1">
    <property type="nucleotide sequence ID" value="NZ_JAHESF010000005.1"/>
</dbReference>
<evidence type="ECO:0000256" key="3">
    <source>
        <dbReference type="ARBA" id="ARBA00022692"/>
    </source>
</evidence>
<proteinExistence type="predicted"/>
<comment type="subcellular location">
    <subcellularLocation>
        <location evidence="1">Cell membrane</location>
        <topology evidence="1">Multi-pass membrane protein</topology>
    </subcellularLocation>
</comment>
<dbReference type="EMBL" id="JAHESF010000005">
    <property type="protein sequence ID" value="MBT1696489.1"/>
    <property type="molecule type" value="Genomic_DNA"/>
</dbReference>
<feature type="transmembrane region" description="Helical" evidence="6">
    <location>
        <begin position="234"/>
        <end position="255"/>
    </location>
</feature>
<gene>
    <name evidence="7" type="ORF">KK083_06360</name>
</gene>
<evidence type="ECO:0000256" key="1">
    <source>
        <dbReference type="ARBA" id="ARBA00004651"/>
    </source>
</evidence>
<dbReference type="InterPro" id="IPR050833">
    <property type="entry name" value="Poly_Biosynth_Transport"/>
</dbReference>
<accession>A0AAP2GHW1</accession>
<dbReference type="PANTHER" id="PTHR30250:SF28">
    <property type="entry name" value="POLYSACCHARIDE BIOSYNTHESIS PROTEIN"/>
    <property type="match status" value="1"/>
</dbReference>
<feature type="transmembrane region" description="Helical" evidence="6">
    <location>
        <begin position="349"/>
        <end position="373"/>
    </location>
</feature>
<keyword evidence="8" id="KW-1185">Reference proteome</keyword>
<comment type="caution">
    <text evidence="7">The sequence shown here is derived from an EMBL/GenBank/DDBJ whole genome shotgun (WGS) entry which is preliminary data.</text>
</comment>
<name>A0AAP2GHW1_9BACT</name>
<keyword evidence="3 6" id="KW-0812">Transmembrane</keyword>
<feature type="transmembrane region" description="Helical" evidence="6">
    <location>
        <begin position="21"/>
        <end position="43"/>
    </location>
</feature>
<sequence length="456" mass="51526">MIFRLHQHFDEIRRGIKIKGSFARNLALTFSGNAISLALGFAFTPFIARVYGPEIYGIFAFFSAIVNSIVPVSTFQFPSGFVAAKDDNEFYDLLKLTFIVLLLSTGLITVAIVFFQHPIFGFLSDIELGAYAFMIPVYFFLMGLDNLLVGWNIRLKEFERTAITKVFSVVFSKGAALLAGMIKPVPMGMIGGNLLLYPFESIFKISAKLRKDFANLRKNHQPSLWKTFKRFRGYPTYITSSMVINNLSTQLPIYFFSLSFPPSHAGFFSLAGSLVTMPLSIMINSSTTVFLQKAAETQQTNPDQLGFHVQSLYKKLFLFSVLPLVVFSLTSDWIFTLVFGEAWKLSGTFASYLAIGAVFTVPAYPLSVLFRILFRERLNFLINTTFTLIKLLVLWIGAVYYKDIVLSIILYSATTMVLCVVNLFFIFRLTRLNTKIIFRDFAIVALIFILLVILKS</sequence>
<evidence type="ECO:0000256" key="6">
    <source>
        <dbReference type="SAM" id="Phobius"/>
    </source>
</evidence>
<keyword evidence="2" id="KW-1003">Cell membrane</keyword>
<evidence type="ECO:0000313" key="7">
    <source>
        <dbReference type="EMBL" id="MBT1696489.1"/>
    </source>
</evidence>
<feature type="transmembrane region" description="Helical" evidence="6">
    <location>
        <begin position="96"/>
        <end position="116"/>
    </location>
</feature>
<keyword evidence="5 6" id="KW-0472">Membrane</keyword>
<evidence type="ECO:0000256" key="5">
    <source>
        <dbReference type="ARBA" id="ARBA00023136"/>
    </source>
</evidence>
<dbReference type="PANTHER" id="PTHR30250">
    <property type="entry name" value="PST FAMILY PREDICTED COLANIC ACID TRANSPORTER"/>
    <property type="match status" value="1"/>
</dbReference>
<evidence type="ECO:0000313" key="8">
    <source>
        <dbReference type="Proteomes" id="UP001319200"/>
    </source>
</evidence>
<dbReference type="AlphaFoldDB" id="A0AAP2GHW1"/>
<feature type="transmembrane region" description="Helical" evidence="6">
    <location>
        <begin position="437"/>
        <end position="454"/>
    </location>
</feature>
<organism evidence="7 8">
    <name type="scientific">Chryseosolibacter histidini</name>
    <dbReference type="NCBI Taxonomy" id="2782349"/>
    <lineage>
        <taxon>Bacteria</taxon>
        <taxon>Pseudomonadati</taxon>
        <taxon>Bacteroidota</taxon>
        <taxon>Cytophagia</taxon>
        <taxon>Cytophagales</taxon>
        <taxon>Chryseotaleaceae</taxon>
        <taxon>Chryseosolibacter</taxon>
    </lineage>
</organism>
<dbReference type="GO" id="GO:0005886">
    <property type="term" value="C:plasma membrane"/>
    <property type="evidence" value="ECO:0007669"/>
    <property type="project" value="UniProtKB-SubCell"/>
</dbReference>
<feature type="transmembrane region" description="Helical" evidence="6">
    <location>
        <begin position="267"/>
        <end position="291"/>
    </location>
</feature>